<reference evidence="7 8" key="1">
    <citation type="submission" date="2023-12" db="EMBL/GenBank/DDBJ databases">
        <title>A high-quality genome assembly for Dillenia turbinata (Dilleniales).</title>
        <authorList>
            <person name="Chanderbali A."/>
        </authorList>
    </citation>
    <scope>NUCLEOTIDE SEQUENCE [LARGE SCALE GENOMIC DNA]</scope>
    <source>
        <strain evidence="7">LSX21</strain>
        <tissue evidence="7">Leaf</tissue>
    </source>
</reference>
<feature type="chain" id="PRO_5043050210" evidence="6">
    <location>
        <begin position="27"/>
        <end position="249"/>
    </location>
</feature>
<keyword evidence="4 6" id="KW-0732">Signal</keyword>
<protein>
    <submittedName>
        <fullName evidence="7">Gamma interferon inducible lysosomal thiol reductase GILT</fullName>
    </submittedName>
</protein>
<evidence type="ECO:0000256" key="5">
    <source>
        <dbReference type="ARBA" id="ARBA00023180"/>
    </source>
</evidence>
<comment type="caution">
    <text evidence="7">The sequence shown here is derived from an EMBL/GenBank/DDBJ whole genome shotgun (WGS) entry which is preliminary data.</text>
</comment>
<comment type="similarity">
    <text evidence="2">Belongs to the GILT family.</text>
</comment>
<dbReference type="InterPro" id="IPR004911">
    <property type="entry name" value="Interferon-induced_GILT"/>
</dbReference>
<dbReference type="AlphaFoldDB" id="A0AAN8VIG4"/>
<dbReference type="EMBL" id="JBAMMX010000007">
    <property type="protein sequence ID" value="KAK6935678.1"/>
    <property type="molecule type" value="Genomic_DNA"/>
</dbReference>
<organism evidence="7 8">
    <name type="scientific">Dillenia turbinata</name>
    <dbReference type="NCBI Taxonomy" id="194707"/>
    <lineage>
        <taxon>Eukaryota</taxon>
        <taxon>Viridiplantae</taxon>
        <taxon>Streptophyta</taxon>
        <taxon>Embryophyta</taxon>
        <taxon>Tracheophyta</taxon>
        <taxon>Spermatophyta</taxon>
        <taxon>Magnoliopsida</taxon>
        <taxon>eudicotyledons</taxon>
        <taxon>Gunneridae</taxon>
        <taxon>Pentapetalae</taxon>
        <taxon>Dilleniales</taxon>
        <taxon>Dilleniaceae</taxon>
        <taxon>Dillenia</taxon>
    </lineage>
</organism>
<name>A0AAN8VIG4_9MAGN</name>
<dbReference type="PANTHER" id="PTHR13234">
    <property type="entry name" value="GAMMA-INTERFERON INDUCIBLE LYSOSOMAL THIOL REDUCTASE GILT"/>
    <property type="match status" value="1"/>
</dbReference>
<feature type="signal peptide" evidence="6">
    <location>
        <begin position="1"/>
        <end position="26"/>
    </location>
</feature>
<evidence type="ECO:0000256" key="3">
    <source>
        <dbReference type="ARBA" id="ARBA00022525"/>
    </source>
</evidence>
<sequence length="249" mass="28166">MEYYGRGGVQLWTVLLLLTSWIPVYSNSLSDDENVRLDVYYESLCPYCSNFIANHLIKLFSDGLISVVDLNLVPYGNARIGPNNTIGCQHGPAECLLNTIEACAINVWPDLTYHFSFIYCVETLVYEHKYPQWESCFEELGFDPKPITDCYATGYGLELELQYANETNSLEPPHKYVPWVVVNGEPLYEDYENFVTYVCKAYKGTAVLNACGDSLRNTIPKIKLNNIHPVCRIETEIPTSSARISSDAV</sequence>
<comment type="subcellular location">
    <subcellularLocation>
        <location evidence="1">Secreted</location>
    </subcellularLocation>
</comment>
<accession>A0AAN8VIG4</accession>
<gene>
    <name evidence="7" type="ORF">RJ641_032708</name>
</gene>
<dbReference type="GO" id="GO:0005576">
    <property type="term" value="C:extracellular region"/>
    <property type="evidence" value="ECO:0007669"/>
    <property type="project" value="UniProtKB-SubCell"/>
</dbReference>
<dbReference type="Proteomes" id="UP001370490">
    <property type="component" value="Unassembled WGS sequence"/>
</dbReference>
<dbReference type="PANTHER" id="PTHR13234:SF8">
    <property type="entry name" value="GAMMA-INTERFERON-INDUCIBLE LYSOSOMAL THIOL REDUCTASE"/>
    <property type="match status" value="1"/>
</dbReference>
<keyword evidence="3" id="KW-0964">Secreted</keyword>
<evidence type="ECO:0000256" key="1">
    <source>
        <dbReference type="ARBA" id="ARBA00004613"/>
    </source>
</evidence>
<keyword evidence="5" id="KW-0325">Glycoprotein</keyword>
<evidence type="ECO:0000313" key="7">
    <source>
        <dbReference type="EMBL" id="KAK6935678.1"/>
    </source>
</evidence>
<dbReference type="Pfam" id="PF03227">
    <property type="entry name" value="GILT"/>
    <property type="match status" value="1"/>
</dbReference>
<dbReference type="GO" id="GO:0016671">
    <property type="term" value="F:oxidoreductase activity, acting on a sulfur group of donors, disulfide as acceptor"/>
    <property type="evidence" value="ECO:0007669"/>
    <property type="project" value="InterPro"/>
</dbReference>
<evidence type="ECO:0000313" key="8">
    <source>
        <dbReference type="Proteomes" id="UP001370490"/>
    </source>
</evidence>
<proteinExistence type="inferred from homology"/>
<evidence type="ECO:0000256" key="4">
    <source>
        <dbReference type="ARBA" id="ARBA00022729"/>
    </source>
</evidence>
<evidence type="ECO:0000256" key="6">
    <source>
        <dbReference type="SAM" id="SignalP"/>
    </source>
</evidence>
<keyword evidence="8" id="KW-1185">Reference proteome</keyword>
<evidence type="ECO:0000256" key="2">
    <source>
        <dbReference type="ARBA" id="ARBA00005679"/>
    </source>
</evidence>